<dbReference type="EMBL" id="JADOGI010000017">
    <property type="protein sequence ID" value="MBF8185714.1"/>
    <property type="molecule type" value="Genomic_DNA"/>
</dbReference>
<dbReference type="SUPFAM" id="SSF53335">
    <property type="entry name" value="S-adenosyl-L-methionine-dependent methyltransferases"/>
    <property type="match status" value="1"/>
</dbReference>
<dbReference type="Gene3D" id="3.40.50.150">
    <property type="entry name" value="Vaccinia Virus protein VP39"/>
    <property type="match status" value="1"/>
</dbReference>
<evidence type="ECO:0000256" key="1">
    <source>
        <dbReference type="ARBA" id="ARBA00022603"/>
    </source>
</evidence>
<dbReference type="InterPro" id="IPR029063">
    <property type="entry name" value="SAM-dependent_MTases_sf"/>
</dbReference>
<evidence type="ECO:0000256" key="2">
    <source>
        <dbReference type="ARBA" id="ARBA00022679"/>
    </source>
</evidence>
<protein>
    <submittedName>
        <fullName evidence="4">Methyltransferase domain-containing protein</fullName>
    </submittedName>
</protein>
<keyword evidence="3" id="KW-0949">S-adenosyl-L-methionine</keyword>
<keyword evidence="1 4" id="KW-0489">Methyltransferase</keyword>
<dbReference type="RefSeq" id="WP_195894697.1">
    <property type="nucleotide sequence ID" value="NZ_JADOGI010000017.1"/>
</dbReference>
<sequence>MPESKSANGSRPFPELMHRALFKSVSVLPSRGQAAVLRRYFDWWHRSPDPWHLQTDDYEQQKYATTLRTLPERPYNRILDVGCAEGVFTHALAGAYPDAEVTGVDVSERALNRARARPGTPRPGFARADLLSYDRHHAFDLVVCAETLYYLGRDDRLRAASAALVRFVRPGGLLALVHPWPESQQLHAYVGGAMSQVAEHVEEKTHRPFAVTVFEAGPSR</sequence>
<dbReference type="Pfam" id="PF05401">
    <property type="entry name" value="NodS"/>
    <property type="match status" value="1"/>
</dbReference>
<keyword evidence="2" id="KW-0808">Transferase</keyword>
<comment type="caution">
    <text evidence="4">The sequence shown here is derived from an EMBL/GenBank/DDBJ whole genome shotgun (WGS) entry which is preliminary data.</text>
</comment>
<name>A0A931A945_9ACTN</name>
<dbReference type="GO" id="GO:0009312">
    <property type="term" value="P:oligosaccharide biosynthetic process"/>
    <property type="evidence" value="ECO:0007669"/>
    <property type="project" value="InterPro"/>
</dbReference>
<accession>A0A931A945</accession>
<keyword evidence="5" id="KW-1185">Reference proteome</keyword>
<gene>
    <name evidence="4" type="ORF">ITP53_08170</name>
</gene>
<dbReference type="Proteomes" id="UP000605361">
    <property type="component" value="Unassembled WGS sequence"/>
</dbReference>
<dbReference type="GO" id="GO:0032259">
    <property type="term" value="P:methylation"/>
    <property type="evidence" value="ECO:0007669"/>
    <property type="project" value="UniProtKB-KW"/>
</dbReference>
<evidence type="ECO:0000313" key="4">
    <source>
        <dbReference type="EMBL" id="MBF8185714.1"/>
    </source>
</evidence>
<dbReference type="AlphaFoldDB" id="A0A931A945"/>
<dbReference type="PANTHER" id="PTHR43464:SF19">
    <property type="entry name" value="UBIQUINONE BIOSYNTHESIS O-METHYLTRANSFERASE, MITOCHONDRIAL"/>
    <property type="match status" value="1"/>
</dbReference>
<dbReference type="InterPro" id="IPR008715">
    <property type="entry name" value="SAM-MeTfrase_NodS-like"/>
</dbReference>
<evidence type="ECO:0000256" key="3">
    <source>
        <dbReference type="ARBA" id="ARBA00022691"/>
    </source>
</evidence>
<dbReference type="PANTHER" id="PTHR43464">
    <property type="entry name" value="METHYLTRANSFERASE"/>
    <property type="match status" value="1"/>
</dbReference>
<organism evidence="4 5">
    <name type="scientific">Nonomuraea cypriaca</name>
    <dbReference type="NCBI Taxonomy" id="1187855"/>
    <lineage>
        <taxon>Bacteria</taxon>
        <taxon>Bacillati</taxon>
        <taxon>Actinomycetota</taxon>
        <taxon>Actinomycetes</taxon>
        <taxon>Streptosporangiales</taxon>
        <taxon>Streptosporangiaceae</taxon>
        <taxon>Nonomuraea</taxon>
    </lineage>
</organism>
<evidence type="ECO:0000313" key="5">
    <source>
        <dbReference type="Proteomes" id="UP000605361"/>
    </source>
</evidence>
<reference evidence="4" key="1">
    <citation type="submission" date="2020-11" db="EMBL/GenBank/DDBJ databases">
        <title>Whole-genome analyses of Nonomuraea sp. K274.</title>
        <authorList>
            <person name="Veyisoglu A."/>
        </authorList>
    </citation>
    <scope>NUCLEOTIDE SEQUENCE</scope>
    <source>
        <strain evidence="4">K274</strain>
    </source>
</reference>
<proteinExistence type="predicted"/>
<dbReference type="GO" id="GO:0008757">
    <property type="term" value="F:S-adenosylmethionine-dependent methyltransferase activity"/>
    <property type="evidence" value="ECO:0007669"/>
    <property type="project" value="InterPro"/>
</dbReference>
<dbReference type="CDD" id="cd02440">
    <property type="entry name" value="AdoMet_MTases"/>
    <property type="match status" value="1"/>
</dbReference>